<evidence type="ECO:0000256" key="18">
    <source>
        <dbReference type="RuleBase" id="RU362051"/>
    </source>
</evidence>
<feature type="active site" description="Proton acceptor" evidence="14">
    <location>
        <position position="339"/>
    </location>
</feature>
<evidence type="ECO:0000256" key="3">
    <source>
        <dbReference type="ARBA" id="ARBA00008040"/>
    </source>
</evidence>
<accession>A0A6P7FDH5</accession>
<dbReference type="GO" id="GO:0005743">
    <property type="term" value="C:mitochondrial inner membrane"/>
    <property type="evidence" value="ECO:0007669"/>
    <property type="project" value="UniProtKB-SubCell"/>
</dbReference>
<evidence type="ECO:0000256" key="13">
    <source>
        <dbReference type="ARBA" id="ARBA00023136"/>
    </source>
</evidence>
<evidence type="ECO:0000259" key="19">
    <source>
        <dbReference type="Pfam" id="PF00890"/>
    </source>
</evidence>
<gene>
    <name evidence="23" type="primary">LOC114327132</name>
</gene>
<evidence type="ECO:0000256" key="1">
    <source>
        <dbReference type="ARBA" id="ARBA00004443"/>
    </source>
</evidence>
<dbReference type="PANTHER" id="PTHR11632:SF51">
    <property type="entry name" value="SUCCINATE DEHYDROGENASE [UBIQUINONE] FLAVOPROTEIN SUBUNIT, MITOCHONDRIAL"/>
    <property type="match status" value="1"/>
</dbReference>
<dbReference type="GO" id="GO:0009055">
    <property type="term" value="F:electron transfer activity"/>
    <property type="evidence" value="ECO:0007669"/>
    <property type="project" value="TreeGrafter"/>
</dbReference>
<feature type="binding site" evidence="16">
    <location>
        <begin position="455"/>
        <end position="456"/>
    </location>
    <ligand>
        <name>FAD</name>
        <dbReference type="ChEBI" id="CHEBI:57692"/>
    </ligand>
</feature>
<dbReference type="FunFam" id="3.50.50.60:FF:001062">
    <property type="entry name" value="Succinate dehydrogenase complex, subunit A, flavoprotein (Fp)"/>
    <property type="match status" value="1"/>
</dbReference>
<dbReference type="FunFam" id="3.90.700.10:FF:000001">
    <property type="entry name" value="Mitochondrial succinate dehydrogenase flavoprotein subunit"/>
    <property type="match status" value="1"/>
</dbReference>
<evidence type="ECO:0000259" key="20">
    <source>
        <dbReference type="Pfam" id="PF02910"/>
    </source>
</evidence>
<evidence type="ECO:0000256" key="6">
    <source>
        <dbReference type="ARBA" id="ARBA00022630"/>
    </source>
</evidence>
<dbReference type="InterPro" id="IPR027477">
    <property type="entry name" value="Succ_DH/fumarate_Rdtase_cat_sf"/>
</dbReference>
<dbReference type="UniPathway" id="UPA00223">
    <property type="reaction ID" value="UER01006"/>
</dbReference>
<dbReference type="GO" id="GO:0045273">
    <property type="term" value="C:respiratory chain complex II (succinate dehydrogenase)"/>
    <property type="evidence" value="ECO:0007669"/>
    <property type="project" value="UniProtKB-ARBA"/>
</dbReference>
<dbReference type="Proteomes" id="UP001652700">
    <property type="component" value="Unplaced"/>
</dbReference>
<evidence type="ECO:0000313" key="23">
    <source>
        <dbReference type="RefSeq" id="XP_028131443.1"/>
    </source>
</evidence>
<dbReference type="Gene3D" id="3.90.700.10">
    <property type="entry name" value="Succinate dehydrogenase/fumarate reductase flavoprotein, catalytic domain"/>
    <property type="match status" value="1"/>
</dbReference>
<evidence type="ECO:0000256" key="5">
    <source>
        <dbReference type="ARBA" id="ARBA00022532"/>
    </source>
</evidence>
<evidence type="ECO:0000256" key="2">
    <source>
        <dbReference type="ARBA" id="ARBA00004788"/>
    </source>
</evidence>
<dbReference type="PANTHER" id="PTHR11632">
    <property type="entry name" value="SUCCINATE DEHYDROGENASE 2 FLAVOPROTEIN SUBUNIT"/>
    <property type="match status" value="1"/>
</dbReference>
<dbReference type="GO" id="GO:0050660">
    <property type="term" value="F:flavin adenine dinucleotide binding"/>
    <property type="evidence" value="ECO:0007669"/>
    <property type="project" value="InterPro"/>
</dbReference>
<dbReference type="SUPFAM" id="SSF56425">
    <property type="entry name" value="Succinate dehydrogenase/fumarate reductase flavoprotein, catalytic domain"/>
    <property type="match status" value="1"/>
</dbReference>
<evidence type="ECO:0000256" key="11">
    <source>
        <dbReference type="ARBA" id="ARBA00023002"/>
    </source>
</evidence>
<feature type="binding site" evidence="15">
    <location>
        <position position="295"/>
    </location>
    <ligand>
        <name>substrate</name>
    </ligand>
</feature>
<comment type="similarity">
    <text evidence="3 18">Belongs to the FAD-dependent oxidoreductase 2 family. FRD/SDH subfamily.</text>
</comment>
<keyword evidence="4 18" id="KW-0813">Transport</keyword>
<evidence type="ECO:0000313" key="21">
    <source>
        <dbReference type="EnsemblMetazoa" id="XP_028131443.1"/>
    </source>
</evidence>
<comment type="catalytic activity">
    <reaction evidence="18">
        <text>a quinone + succinate = fumarate + a quinol</text>
        <dbReference type="Rhea" id="RHEA:40523"/>
        <dbReference type="ChEBI" id="CHEBI:24646"/>
        <dbReference type="ChEBI" id="CHEBI:29806"/>
        <dbReference type="ChEBI" id="CHEBI:30031"/>
        <dbReference type="ChEBI" id="CHEBI:132124"/>
        <dbReference type="EC" id="1.3.5.1"/>
    </reaction>
</comment>
<dbReference type="InterPro" id="IPR003953">
    <property type="entry name" value="FAD-dep_OxRdtase_2_FAD-bd"/>
</dbReference>
<keyword evidence="11 18" id="KW-0560">Oxidoreductase</keyword>
<dbReference type="InterPro" id="IPR014006">
    <property type="entry name" value="Succ_Dhase_FrdA_Gneg"/>
</dbReference>
<feature type="domain" description="Fumarate reductase/succinate dehydrogenase flavoprotein-like C-terminal" evidence="20">
    <location>
        <begin position="511"/>
        <end position="663"/>
    </location>
</feature>
<dbReference type="CTD" id="6389"/>
<keyword evidence="13 18" id="KW-0472">Membrane</keyword>
<dbReference type="EC" id="1.3.5.1" evidence="18"/>
<dbReference type="EnsemblMetazoa" id="XM_028275642.2">
    <property type="protein sequence ID" value="XP_028131443.1"/>
    <property type="gene ID" value="LOC114327132"/>
</dbReference>
<keyword evidence="12" id="KW-0496">Mitochondrion</keyword>
<dbReference type="FunFam" id="4.10.80.40:FF:000004">
    <property type="entry name" value="Succinate dehydrogenase [ubiquinone] flavoprotein subunit, mitochondrial"/>
    <property type="match status" value="1"/>
</dbReference>
<comment type="subcellular location">
    <subcellularLocation>
        <location evidence="1 18">Mitochondrion inner membrane</location>
        <topology evidence="1 18">Peripheral membrane protein</topology>
        <orientation evidence="1 18">Matrix side</orientation>
    </subcellularLocation>
</comment>
<comment type="pathway">
    <text evidence="2 18">Carbohydrate metabolism; tricarboxylic acid cycle; fumarate from succinate (eukaryal route): step 1/1.</text>
</comment>
<dbReference type="KEGG" id="dvv:114327132"/>
<evidence type="ECO:0000256" key="14">
    <source>
        <dbReference type="PIRSR" id="PIRSR000171-1"/>
    </source>
</evidence>
<evidence type="ECO:0000256" key="7">
    <source>
        <dbReference type="ARBA" id="ARBA00022792"/>
    </source>
</evidence>
<dbReference type="InterPro" id="IPR037099">
    <property type="entry name" value="Fum_R/Succ_DH_flav-like_C_sf"/>
</dbReference>
<evidence type="ECO:0000313" key="22">
    <source>
        <dbReference type="Proteomes" id="UP001652700"/>
    </source>
</evidence>
<dbReference type="SUPFAM" id="SSF46977">
    <property type="entry name" value="Succinate dehydrogenase/fumarate reductase flavoprotein C-terminal domain"/>
    <property type="match status" value="1"/>
</dbReference>
<dbReference type="Gene3D" id="1.20.58.100">
    <property type="entry name" value="Fumarate reductase/succinate dehydrogenase flavoprotein-like, C-terminal domain"/>
    <property type="match status" value="1"/>
</dbReference>
<evidence type="ECO:0000256" key="8">
    <source>
        <dbReference type="ARBA" id="ARBA00022827"/>
    </source>
</evidence>
<keyword evidence="9 18" id="KW-0809">Transit peptide</keyword>
<dbReference type="NCBIfam" id="TIGR01812">
    <property type="entry name" value="sdhA_frdA_Gneg"/>
    <property type="match status" value="1"/>
</dbReference>
<feature type="modified residue" description="Tele-8alpha-FAD histidine" evidence="17">
    <location>
        <position position="98"/>
    </location>
</feature>
<proteinExistence type="inferred from homology"/>
<dbReference type="AlphaFoldDB" id="A0A6P7FDH5"/>
<dbReference type="InterPro" id="IPR030664">
    <property type="entry name" value="SdhA/FrdA/AprA"/>
</dbReference>
<dbReference type="InterPro" id="IPR036188">
    <property type="entry name" value="FAD/NAD-bd_sf"/>
</dbReference>
<feature type="binding site" evidence="15">
    <location>
        <position position="307"/>
    </location>
    <ligand>
        <name>substrate</name>
    </ligand>
</feature>
<dbReference type="InParanoid" id="A0A6P7FDH5"/>
<comment type="cofactor">
    <cofactor evidence="16">
        <name>FAD</name>
        <dbReference type="ChEBI" id="CHEBI:57692"/>
    </cofactor>
    <text evidence="16">Flavinylated by SdhE, about 5% flavinylation occurs in the absence of SdhE.</text>
</comment>
<dbReference type="InterPro" id="IPR011281">
    <property type="entry name" value="Succ_DH_flav_su_fwd"/>
</dbReference>
<keyword evidence="8 16" id="KW-0274">FAD</keyword>
<dbReference type="GeneID" id="114327132"/>
<evidence type="ECO:0000256" key="17">
    <source>
        <dbReference type="PIRSR" id="PIRSR611281-4"/>
    </source>
</evidence>
<dbReference type="Gene3D" id="4.10.80.40">
    <property type="entry name" value="succinate dehydrogenase protein domain"/>
    <property type="match status" value="1"/>
</dbReference>
<feature type="binding site" evidence="16">
    <location>
        <position position="439"/>
    </location>
    <ligand>
        <name>FAD</name>
        <dbReference type="ChEBI" id="CHEBI:57692"/>
    </ligand>
</feature>
<feature type="binding site" evidence="15">
    <location>
        <position position="406"/>
    </location>
    <ligand>
        <name>substrate</name>
    </ligand>
</feature>
<dbReference type="InterPro" id="IPR015939">
    <property type="entry name" value="Fum_Rdtase/Succ_DH_flav-like_C"/>
</dbReference>
<comment type="function">
    <text evidence="18">Flavoprotein (FP) subunit of succinate dehydrogenase (SDH) that is involved in complex II of the mitochondrial electron transport chain and is responsible for transferring electrons from succinate to ubiquinone (coenzyme Q).</text>
</comment>
<evidence type="ECO:0000256" key="9">
    <source>
        <dbReference type="ARBA" id="ARBA00022946"/>
    </source>
</evidence>
<dbReference type="SUPFAM" id="SSF51905">
    <property type="entry name" value="FAD/NAD(P)-binding domain"/>
    <property type="match status" value="1"/>
</dbReference>
<dbReference type="GO" id="GO:0006121">
    <property type="term" value="P:mitochondrial electron transport, succinate to ubiquinone"/>
    <property type="evidence" value="ECO:0007669"/>
    <property type="project" value="TreeGrafter"/>
</dbReference>
<dbReference type="OrthoDB" id="71672at2759"/>
<dbReference type="PIRSF" id="PIRSF000171">
    <property type="entry name" value="SDHA_APRA_LASPO"/>
    <property type="match status" value="1"/>
</dbReference>
<feature type="binding site" evidence="16">
    <location>
        <position position="274"/>
    </location>
    <ligand>
        <name>FAD</name>
        <dbReference type="ChEBI" id="CHEBI:57692"/>
    </ligand>
</feature>
<keyword evidence="10 18" id="KW-0249">Electron transport</keyword>
<dbReference type="Gene3D" id="3.50.50.60">
    <property type="entry name" value="FAD/NAD(P)-binding domain"/>
    <property type="match status" value="1"/>
</dbReference>
<keyword evidence="7" id="KW-0999">Mitochondrion inner membrane</keyword>
<name>A0A6P7FDH5_DIAVI</name>
<dbReference type="NCBIfam" id="TIGR01816">
    <property type="entry name" value="sdhA_forward"/>
    <property type="match status" value="1"/>
</dbReference>
<feature type="domain" description="FAD-dependent oxidoreductase 2 FAD-binding" evidence="19">
    <location>
        <begin position="62"/>
        <end position="456"/>
    </location>
</feature>
<dbReference type="Pfam" id="PF00890">
    <property type="entry name" value="FAD_binding_2"/>
    <property type="match status" value="1"/>
</dbReference>
<dbReference type="PROSITE" id="PS00504">
    <property type="entry name" value="FRD_SDH_FAD_BINDING"/>
    <property type="match status" value="1"/>
</dbReference>
<feature type="binding site" evidence="15">
    <location>
        <position position="450"/>
    </location>
    <ligand>
        <name>substrate</name>
    </ligand>
</feature>
<evidence type="ECO:0000256" key="16">
    <source>
        <dbReference type="PIRSR" id="PIRSR611281-3"/>
    </source>
</evidence>
<feature type="binding site" evidence="16">
    <location>
        <begin position="90"/>
        <end position="105"/>
    </location>
    <ligand>
        <name>FAD</name>
        <dbReference type="ChEBI" id="CHEBI:57692"/>
    </ligand>
</feature>
<evidence type="ECO:0000256" key="15">
    <source>
        <dbReference type="PIRSR" id="PIRSR611281-2"/>
    </source>
</evidence>
<dbReference type="GO" id="GO:0008177">
    <property type="term" value="F:succinate dehydrogenase (quinone) activity"/>
    <property type="evidence" value="ECO:0007669"/>
    <property type="project" value="UniProtKB-EC"/>
</dbReference>
<organism evidence="23">
    <name type="scientific">Diabrotica virgifera virgifera</name>
    <name type="common">western corn rootworm</name>
    <dbReference type="NCBI Taxonomy" id="50390"/>
    <lineage>
        <taxon>Eukaryota</taxon>
        <taxon>Metazoa</taxon>
        <taxon>Ecdysozoa</taxon>
        <taxon>Arthropoda</taxon>
        <taxon>Hexapoda</taxon>
        <taxon>Insecta</taxon>
        <taxon>Pterygota</taxon>
        <taxon>Neoptera</taxon>
        <taxon>Endopterygota</taxon>
        <taxon>Coleoptera</taxon>
        <taxon>Polyphaga</taxon>
        <taxon>Cucujiformia</taxon>
        <taxon>Chrysomeloidea</taxon>
        <taxon>Chrysomelidae</taxon>
        <taxon>Galerucinae</taxon>
        <taxon>Diabroticina</taxon>
        <taxon>Diabroticites</taxon>
        <taxon>Diabrotica</taxon>
    </lineage>
</organism>
<dbReference type="FunFam" id="3.50.50.60:FF:000482">
    <property type="entry name" value="Succinate dehydrogenase complex, subunit A, flavoprotein (Fp)"/>
    <property type="match status" value="1"/>
</dbReference>
<evidence type="ECO:0000256" key="4">
    <source>
        <dbReference type="ARBA" id="ARBA00022448"/>
    </source>
</evidence>
<dbReference type="RefSeq" id="XP_028131443.1">
    <property type="nucleotide sequence ID" value="XM_028275642.1"/>
</dbReference>
<evidence type="ECO:0000256" key="12">
    <source>
        <dbReference type="ARBA" id="ARBA00023128"/>
    </source>
</evidence>
<keyword evidence="6 16" id="KW-0285">Flavoprotein</keyword>
<dbReference type="InterPro" id="IPR003952">
    <property type="entry name" value="FRD_SDH_FAD_BS"/>
</dbReference>
<evidence type="ECO:0000256" key="10">
    <source>
        <dbReference type="ARBA" id="ARBA00022982"/>
    </source>
</evidence>
<protein>
    <recommendedName>
        <fullName evidence="18">Succinate dehydrogenase [ubiquinone] flavoprotein subunit, mitochondrial</fullName>
        <ecNumber evidence="18">1.3.5.1</ecNumber>
    </recommendedName>
</protein>
<dbReference type="GO" id="GO:0006099">
    <property type="term" value="P:tricarboxylic acid cycle"/>
    <property type="evidence" value="ECO:0007669"/>
    <property type="project" value="UniProtKB-UniPathway"/>
</dbReference>
<keyword evidence="5 18" id="KW-0816">Tricarboxylic acid cycle</keyword>
<dbReference type="Pfam" id="PF02910">
    <property type="entry name" value="Succ_DH_flav_C"/>
    <property type="match status" value="1"/>
</dbReference>
<dbReference type="FunFam" id="1.20.58.100:FF:000001">
    <property type="entry name" value="Succinate dehydrogenase flavoprotein subunit (SdhA)"/>
    <property type="match status" value="1"/>
</dbReference>
<sequence>MSSILKLQAACLKNVIGNSIKLNSLVKPIAATRNLHIQVDRKNASSSDSVSKVYPIVDHTYDAVVVGAGGAGLRAAYGLVQEGFKTAVITKLFPTRSHTVAAQGGINAALGNMEEDNWQWHMYDTVKGSDWLGDQDAIHYMTREAPKAVIELENAGMPFSRTQEGKIYQRAFGGQSLKFGKGGQAHRCCCVADRTGHSLLHTLYGQSLRYDCNYFVEYFALDLIMEGGECRGVIALCLEDGTLHRFRAKNTILATGGYGRAYFSCTSAHTCTGDGTAMVARAGLPSQDLEFVQFHPTGIYGAGCLMTEGCRGEGGYLINSQGERFMERYAPVAKDLASRDVVSRSMTIEIREGRGCGPDKDHVYLQLHHLPAEQLHQRLPGISETAMIFAGVDVTREPIPVLPTVHYNMGGVPTNYKGQVLTTVNGEDKRVHGLYACGEAASSSVHGANRLGANSLLDLVVFGRACALTIAEEHKPGESIGSIKDNAGEESVANLDWARFANGAIPTADLRLQMQKTMQVHAAVFRTEDSLKEGVTKMENLYGKMKDLKVSDSSLIWNTDLVETFELQNLMLNAVQTIVGAENRKESRGAHAREDYKLRVDEYDYSKPLEGQQKKPSTEHWRKHTLTTIDDKTGKVNITYREVIDDTLDKSECATVPPAIRSY</sequence>
<keyword evidence="22" id="KW-1185">Reference proteome</keyword>
<dbReference type="FunCoup" id="A0A6P7FDH5">
    <property type="interactions" value="1024"/>
</dbReference>
<reference evidence="23" key="1">
    <citation type="submission" date="2025-04" db="UniProtKB">
        <authorList>
            <consortium name="RefSeq"/>
        </authorList>
    </citation>
    <scope>IDENTIFICATION</scope>
    <source>
        <tissue evidence="23">Whole insect</tissue>
    </source>
</reference>
<reference evidence="21" key="2">
    <citation type="submission" date="2025-05" db="UniProtKB">
        <authorList>
            <consortium name="EnsemblMetazoa"/>
        </authorList>
    </citation>
    <scope>IDENTIFICATION</scope>
</reference>
<feature type="binding site" evidence="16">
    <location>
        <begin position="67"/>
        <end position="72"/>
    </location>
    <ligand>
        <name>FAD</name>
        <dbReference type="ChEBI" id="CHEBI:57692"/>
    </ligand>
</feature>